<dbReference type="NCBIfam" id="NF004314">
    <property type="entry name" value="PRK05710.1-3"/>
    <property type="match status" value="1"/>
</dbReference>
<feature type="binding site" evidence="7">
    <location>
        <begin position="77"/>
        <end position="81"/>
    </location>
    <ligand>
        <name>L-glutamate</name>
        <dbReference type="ChEBI" id="CHEBI:29985"/>
    </ligand>
</feature>
<evidence type="ECO:0000256" key="2">
    <source>
        <dbReference type="ARBA" id="ARBA00022723"/>
    </source>
</evidence>
<dbReference type="FunFam" id="3.40.50.620:FF:000093">
    <property type="entry name" value="Glutamyl-Q tRNA(Asp) synthetase"/>
    <property type="match status" value="1"/>
</dbReference>
<feature type="domain" description="Glutamyl/glutaminyl-tRNA synthetase class Ib catalytic" evidence="9">
    <location>
        <begin position="192"/>
        <end position="299"/>
    </location>
</feature>
<name>A0A3M5QU89_9PSED</name>
<feature type="binding site" evidence="7">
    <location>
        <position position="240"/>
    </location>
    <ligand>
        <name>L-glutamate</name>
        <dbReference type="ChEBI" id="CHEBI:29985"/>
    </ligand>
</feature>
<feature type="short sequence motif" description="'KMSKS' region" evidence="7">
    <location>
        <begin position="296"/>
        <end position="300"/>
    </location>
</feature>
<dbReference type="PANTHER" id="PTHR43311:SF1">
    <property type="entry name" value="GLUTAMYL-Q TRNA(ASP) SYNTHETASE"/>
    <property type="match status" value="1"/>
</dbReference>
<dbReference type="PANTHER" id="PTHR43311">
    <property type="entry name" value="GLUTAMATE--TRNA LIGASE"/>
    <property type="match status" value="1"/>
</dbReference>
<dbReference type="GO" id="GO:0006400">
    <property type="term" value="P:tRNA modification"/>
    <property type="evidence" value="ECO:0007669"/>
    <property type="project" value="InterPro"/>
</dbReference>
<dbReference type="GO" id="GO:0005829">
    <property type="term" value="C:cytosol"/>
    <property type="evidence" value="ECO:0007669"/>
    <property type="project" value="TreeGrafter"/>
</dbReference>
<evidence type="ECO:0000256" key="5">
    <source>
        <dbReference type="ARBA" id="ARBA00022840"/>
    </source>
</evidence>
<protein>
    <recommendedName>
        <fullName evidence="7">Glutamyl-Q tRNA(Asp) synthetase</fullName>
        <shortName evidence="7">Glu-Q-RSs</shortName>
        <ecNumber evidence="7">6.1.1.-</ecNumber>
    </recommendedName>
</protein>
<evidence type="ECO:0000256" key="4">
    <source>
        <dbReference type="ARBA" id="ARBA00022833"/>
    </source>
</evidence>
<comment type="function">
    <text evidence="7">Catalyzes the tRNA-independent activation of glutamate in presence of ATP and the subsequent transfer of glutamate onto a tRNA(Asp). Glutamate is transferred on the 2-amino-5-(4,5-dihydroxy-2-cyclopenten-1-yl) moiety of the queuosine in the wobble position of the QUC anticodon.</text>
</comment>
<feature type="binding site" evidence="7">
    <location>
        <position position="187"/>
    </location>
    <ligand>
        <name>Zn(2+)</name>
        <dbReference type="ChEBI" id="CHEBI:29105"/>
    </ligand>
</feature>
<feature type="binding site" evidence="7">
    <location>
        <position position="258"/>
    </location>
    <ligand>
        <name>L-glutamate</name>
        <dbReference type="ChEBI" id="CHEBI:29985"/>
    </ligand>
</feature>
<evidence type="ECO:0000259" key="9">
    <source>
        <dbReference type="Pfam" id="PF00749"/>
    </source>
</evidence>
<keyword evidence="3 7" id="KW-0547">Nucleotide-binding</keyword>
<feature type="binding site" evidence="7">
    <location>
        <position position="299"/>
    </location>
    <ligand>
        <name>ATP</name>
        <dbReference type="ChEBI" id="CHEBI:30616"/>
    </ligand>
</feature>
<evidence type="ECO:0000256" key="7">
    <source>
        <dbReference type="HAMAP-Rule" id="MF_01428"/>
    </source>
</evidence>
<evidence type="ECO:0000256" key="8">
    <source>
        <dbReference type="RuleBase" id="RU363037"/>
    </source>
</evidence>
<keyword evidence="6 7" id="KW-0030">Aminoacyl-tRNA synthetase</keyword>
<dbReference type="SUPFAM" id="SSF52374">
    <property type="entry name" value="Nucleotidylyl transferase"/>
    <property type="match status" value="1"/>
</dbReference>
<dbReference type="InterPro" id="IPR022380">
    <property type="entry name" value="Glu-Q_tRNA(Asp)_Synthase"/>
</dbReference>
<feature type="binding site" evidence="7">
    <location>
        <position position="113"/>
    </location>
    <ligand>
        <name>L-glutamate</name>
        <dbReference type="ChEBI" id="CHEBI:29985"/>
    </ligand>
</feature>
<dbReference type="GO" id="GO:0004818">
    <property type="term" value="F:glutamate-tRNA ligase activity"/>
    <property type="evidence" value="ECO:0007669"/>
    <property type="project" value="TreeGrafter"/>
</dbReference>
<comment type="similarity">
    <text evidence="7">Belongs to the class-I aminoacyl-tRNA synthetase family. GluQ subfamily.</text>
</comment>
<evidence type="ECO:0000256" key="1">
    <source>
        <dbReference type="ARBA" id="ARBA00022598"/>
    </source>
</evidence>
<dbReference type="EMBL" id="RBTT01000482">
    <property type="protein sequence ID" value="RMU00379.1"/>
    <property type="molecule type" value="Genomic_DNA"/>
</dbReference>
<feature type="short sequence motif" description="'HIGH' region" evidence="7">
    <location>
        <begin position="80"/>
        <end position="90"/>
    </location>
</feature>
<dbReference type="GO" id="GO:0006424">
    <property type="term" value="P:glutamyl-tRNA aminoacylation"/>
    <property type="evidence" value="ECO:0007669"/>
    <property type="project" value="InterPro"/>
</dbReference>
<sequence length="363" mass="40986">MNQKRRLGVFFCARSSVDYRTDALRRMQFWTLRVRSGACGASQKTFPLERGVRSFACPLKLATRNIPPMKKPAYIGRFAPTPSGYLHFGSLVAALASYLDARAVGGQWLLRMEDLDPPREVAGAQVAILETLERYGFEWDGEMVRQSERHDAYADILQRWFNHGLAYACTCSRKQLEAFEGVYPGFCRDAGHAAENAAIRIRVPELEYRFEDRVQGTFHMHLGRESGDFVIRRRDGLYAYQLAVVIDDAWQGVTDIVRGADLLDSTPRHLYLQELLGLPQPCYLHVPLITQPDGHKLGKSYRSPPLPADQATPLLLRALRALGQPVDAHMADGTAQEVLAWGIRHWNASLIPRQRTIEEARIA</sequence>
<dbReference type="AlphaFoldDB" id="A0A3M5QU89"/>
<evidence type="ECO:0000313" key="10">
    <source>
        <dbReference type="EMBL" id="RMU00379.1"/>
    </source>
</evidence>
<feature type="domain" description="Glutamyl/glutaminyl-tRNA synthetase class Ib catalytic" evidence="9">
    <location>
        <begin position="77"/>
        <end position="178"/>
    </location>
</feature>
<evidence type="ECO:0000313" key="11">
    <source>
        <dbReference type="Proteomes" id="UP000274212"/>
    </source>
</evidence>
<dbReference type="GO" id="GO:0005524">
    <property type="term" value="F:ATP binding"/>
    <property type="evidence" value="ECO:0007669"/>
    <property type="project" value="UniProtKB-KW"/>
</dbReference>
<keyword evidence="1 7" id="KW-0436">Ligase</keyword>
<feature type="binding site" evidence="7">
    <location>
        <position position="171"/>
    </location>
    <ligand>
        <name>Zn(2+)</name>
        <dbReference type="ChEBI" id="CHEBI:29105"/>
    </ligand>
</feature>
<dbReference type="Pfam" id="PF00749">
    <property type="entry name" value="tRNA-synt_1c"/>
    <property type="match status" value="2"/>
</dbReference>
<dbReference type="Proteomes" id="UP000274212">
    <property type="component" value="Unassembled WGS sequence"/>
</dbReference>
<reference evidence="10 11" key="1">
    <citation type="submission" date="2018-08" db="EMBL/GenBank/DDBJ databases">
        <title>Recombination of ecologically and evolutionarily significant loci maintains genetic cohesion in the Pseudomonas syringae species complex.</title>
        <authorList>
            <person name="Dillon M."/>
            <person name="Thakur S."/>
            <person name="Almeida R.N.D."/>
            <person name="Weir B.S."/>
            <person name="Guttman D.S."/>
        </authorList>
    </citation>
    <scope>NUCLEOTIDE SEQUENCE [LARGE SCALE GENOMIC DNA]</scope>
    <source>
        <strain evidence="10 11">ICMP 9829</strain>
    </source>
</reference>
<keyword evidence="5 7" id="KW-0067">ATP-binding</keyword>
<comment type="caution">
    <text evidence="10">The sequence shown here is derived from an EMBL/GenBank/DDBJ whole genome shotgun (WGS) entry which is preliminary data.</text>
</comment>
<comment type="cofactor">
    <cofactor evidence="7">
        <name>Zn(2+)</name>
        <dbReference type="ChEBI" id="CHEBI:29105"/>
    </cofactor>
    <text evidence="7">Binds 1 zinc ion per subunit.</text>
</comment>
<keyword evidence="4 7" id="KW-0862">Zinc</keyword>
<dbReference type="GO" id="GO:0008270">
    <property type="term" value="F:zinc ion binding"/>
    <property type="evidence" value="ECO:0007669"/>
    <property type="project" value="UniProtKB-UniRule"/>
</dbReference>
<dbReference type="NCBIfam" id="TIGR03838">
    <property type="entry name" value="queuosine_YadB"/>
    <property type="match status" value="1"/>
</dbReference>
<feature type="binding site" evidence="7">
    <location>
        <position position="169"/>
    </location>
    <ligand>
        <name>Zn(2+)</name>
        <dbReference type="ChEBI" id="CHEBI:29105"/>
    </ligand>
</feature>
<dbReference type="PRINTS" id="PR00987">
    <property type="entry name" value="TRNASYNTHGLU"/>
</dbReference>
<dbReference type="InterPro" id="IPR020058">
    <property type="entry name" value="Glu/Gln-tRNA-synth_Ib_cat-dom"/>
</dbReference>
<keyword evidence="8" id="KW-0648">Protein biosynthesis</keyword>
<organism evidence="10 11">
    <name type="scientific">Pseudomonas syringae pv. coriandricola</name>
    <dbReference type="NCBI Taxonomy" id="264453"/>
    <lineage>
        <taxon>Bacteria</taxon>
        <taxon>Pseudomonadati</taxon>
        <taxon>Pseudomonadota</taxon>
        <taxon>Gammaproteobacteria</taxon>
        <taxon>Pseudomonadales</taxon>
        <taxon>Pseudomonadaceae</taxon>
        <taxon>Pseudomonas</taxon>
    </lineage>
</organism>
<feature type="binding site" evidence="7">
    <location>
        <position position="183"/>
    </location>
    <ligand>
        <name>Zn(2+)</name>
        <dbReference type="ChEBI" id="CHEBI:29105"/>
    </ligand>
</feature>
<evidence type="ECO:0000256" key="6">
    <source>
        <dbReference type="ARBA" id="ARBA00023146"/>
    </source>
</evidence>
<dbReference type="InterPro" id="IPR000924">
    <property type="entry name" value="Glu/Gln-tRNA-synth"/>
</dbReference>
<dbReference type="EC" id="6.1.1.-" evidence="7"/>
<dbReference type="InterPro" id="IPR014729">
    <property type="entry name" value="Rossmann-like_a/b/a_fold"/>
</dbReference>
<dbReference type="Gene3D" id="3.40.50.620">
    <property type="entry name" value="HUPs"/>
    <property type="match status" value="1"/>
</dbReference>
<keyword evidence="2 7" id="KW-0479">Metal-binding</keyword>
<gene>
    <name evidence="7" type="primary">gluQ</name>
    <name evidence="10" type="ORF">ALP36_00403</name>
</gene>
<proteinExistence type="inferred from homology"/>
<dbReference type="InterPro" id="IPR049940">
    <property type="entry name" value="GluQ/Sye"/>
</dbReference>
<accession>A0A3M5QU89</accession>
<dbReference type="HAMAP" id="MF_01428">
    <property type="entry name" value="Glu_Q_tRNA_synth"/>
    <property type="match status" value="1"/>
</dbReference>
<evidence type="ECO:0000256" key="3">
    <source>
        <dbReference type="ARBA" id="ARBA00022741"/>
    </source>
</evidence>